<reference evidence="1 2" key="1">
    <citation type="journal article" date="2023" name="Environ Microbiome">
        <title>A coral-associated actinobacterium mitigates coral bleaching under heat stress.</title>
        <authorList>
            <person name="Li J."/>
            <person name="Zou Y."/>
            <person name="Li Q."/>
            <person name="Zhang J."/>
            <person name="Bourne D.G."/>
            <person name="Lyu Y."/>
            <person name="Liu C."/>
            <person name="Zhang S."/>
        </authorList>
    </citation>
    <scope>NUCLEOTIDE SEQUENCE [LARGE SCALE GENOMIC DNA]</scope>
    <source>
        <strain evidence="1 2">SCSIO 13291</strain>
    </source>
</reference>
<dbReference type="Proteomes" id="UP001434337">
    <property type="component" value="Chromosome"/>
</dbReference>
<keyword evidence="2" id="KW-1185">Reference proteome</keyword>
<gene>
    <name evidence="1" type="ORF">PCC79_03270</name>
</gene>
<name>A0ABZ3C8X5_9ACTN</name>
<accession>A0ABZ3C8X5</accession>
<proteinExistence type="predicted"/>
<sequence>MPSITDWITAVTAILALLAATWAGRTAGRLYRIESGRDAAAARRAEREQASAVNAWCVVTNAEDDRRDGLLVSNASDSPVYNVQVVARDRRGSEQFPLTLFVLPPGNYVALEEHVYHWTFPQAAADVKGAIRPVTKHETWRVIRLSFTDAHGIAWVRDDHGRLTSGKEAQRR</sequence>
<protein>
    <submittedName>
        <fullName evidence="1">Uncharacterized protein</fullName>
    </submittedName>
</protein>
<evidence type="ECO:0000313" key="1">
    <source>
        <dbReference type="EMBL" id="WZW99234.1"/>
    </source>
</evidence>
<evidence type="ECO:0000313" key="2">
    <source>
        <dbReference type="Proteomes" id="UP001434337"/>
    </source>
</evidence>
<dbReference type="RefSeq" id="WP_342372992.1">
    <property type="nucleotide sequence ID" value="NZ_CP115965.1"/>
</dbReference>
<organism evidence="1 2">
    <name type="scientific">Propioniciclava soli</name>
    <dbReference type="NCBI Taxonomy" id="2775081"/>
    <lineage>
        <taxon>Bacteria</taxon>
        <taxon>Bacillati</taxon>
        <taxon>Actinomycetota</taxon>
        <taxon>Actinomycetes</taxon>
        <taxon>Propionibacteriales</taxon>
        <taxon>Propionibacteriaceae</taxon>
        <taxon>Propioniciclava</taxon>
    </lineage>
</organism>
<dbReference type="EMBL" id="CP115965">
    <property type="protein sequence ID" value="WZW99234.1"/>
    <property type="molecule type" value="Genomic_DNA"/>
</dbReference>